<dbReference type="AlphaFoldDB" id="A0AAU7CPL7"/>
<evidence type="ECO:0000256" key="2">
    <source>
        <dbReference type="ARBA" id="ARBA00022840"/>
    </source>
</evidence>
<dbReference type="GO" id="GO:0005524">
    <property type="term" value="F:ATP binding"/>
    <property type="evidence" value="ECO:0007669"/>
    <property type="project" value="UniProtKB-KW"/>
</dbReference>
<dbReference type="InterPro" id="IPR027417">
    <property type="entry name" value="P-loop_NTPase"/>
</dbReference>
<keyword evidence="1" id="KW-0547">Nucleotide-binding</keyword>
<evidence type="ECO:0000256" key="1">
    <source>
        <dbReference type="ARBA" id="ARBA00022741"/>
    </source>
</evidence>
<dbReference type="InterPro" id="IPR045076">
    <property type="entry name" value="MutS"/>
</dbReference>
<dbReference type="SUPFAM" id="SSF52540">
    <property type="entry name" value="P-loop containing nucleoside triphosphate hydrolases"/>
    <property type="match status" value="1"/>
</dbReference>
<name>A0AAU7CPL7_9BACT</name>
<keyword evidence="4" id="KW-0472">Membrane</keyword>
<sequence length="602" mass="65760">MEDVESPSQEGVRLDYTRRLEARRATRARFTFRERVITESRLLVFIAGLILAGLAFGIGRIAGAWVALPVFLFFLLILIHARLARLSHRAGRAVEFYENGIARVENRWAGKGEPGHRFLDPEHPYAADLDLFGVGSMFERLCTARTRSGEDTLAAWLLSPAPPEVVLERQAAVAELRAQVDLREDLELLGADVRAGIDPEALAAWGKTPRLFSGRLLPIAAGLLSAVTVAALIAWELIDLGPAPFFALVIVELVFAWKFSGSVHRVVAPLDRRAQELILLSHLLERLERETFQAPALRRLQAQLQPEGIPASRQIAKLARLLQFLDAQKNQLFLPFAAIALWSLQFAILIDSWRAKSGPAIAGWLAAVGEFEALCALAAYAWENPADVFPTIQTEGARFEAIDLGHPLLAENVLVRNDVALGGELQVLVVSGSNMSGKSTLLRSVGINTVLALAGSPVCARKLTLSPLAIGATLRVQDSLQAGRSRFYAEITRLRQLVDLSRGPIPLLFLIDEILNGTNSHDRTVGGESVIRGLIGRGAIGLVTTHDLTLAEIANRLGSIAKNVHFVDHFENGTLHFDYLMRPGVVRKSNALALMRAVGLDV</sequence>
<dbReference type="GO" id="GO:0140664">
    <property type="term" value="F:ATP-dependent DNA damage sensor activity"/>
    <property type="evidence" value="ECO:0007669"/>
    <property type="project" value="InterPro"/>
</dbReference>
<dbReference type="RefSeq" id="WP_406700034.1">
    <property type="nucleotide sequence ID" value="NZ_CP155447.1"/>
</dbReference>
<feature type="domain" description="DNA mismatch repair proteins mutS family" evidence="5">
    <location>
        <begin position="425"/>
        <end position="601"/>
    </location>
</feature>
<dbReference type="PANTHER" id="PTHR11361">
    <property type="entry name" value="DNA MISMATCH REPAIR PROTEIN MUTS FAMILY MEMBER"/>
    <property type="match status" value="1"/>
</dbReference>
<dbReference type="InterPro" id="IPR000432">
    <property type="entry name" value="DNA_mismatch_repair_MutS_C"/>
</dbReference>
<keyword evidence="3" id="KW-0238">DNA-binding</keyword>
<dbReference type="EMBL" id="CP155447">
    <property type="protein sequence ID" value="XBH07191.1"/>
    <property type="molecule type" value="Genomic_DNA"/>
</dbReference>
<dbReference type="SMART" id="SM00534">
    <property type="entry name" value="MUTSac"/>
    <property type="match status" value="1"/>
</dbReference>
<dbReference type="PANTHER" id="PTHR11361:SF99">
    <property type="entry name" value="DNA MISMATCH REPAIR PROTEIN"/>
    <property type="match status" value="1"/>
</dbReference>
<evidence type="ECO:0000256" key="4">
    <source>
        <dbReference type="SAM" id="Phobius"/>
    </source>
</evidence>
<feature type="transmembrane region" description="Helical" evidence="4">
    <location>
        <begin position="64"/>
        <end position="83"/>
    </location>
</feature>
<dbReference type="Gene3D" id="3.40.50.300">
    <property type="entry name" value="P-loop containing nucleotide triphosphate hydrolases"/>
    <property type="match status" value="1"/>
</dbReference>
<feature type="transmembrane region" description="Helical" evidence="4">
    <location>
        <begin position="216"/>
        <end position="235"/>
    </location>
</feature>
<accession>A0AAU7CPL7</accession>
<organism evidence="6">
    <name type="scientific">Singulisphaera sp. Ch08</name>
    <dbReference type="NCBI Taxonomy" id="3120278"/>
    <lineage>
        <taxon>Bacteria</taxon>
        <taxon>Pseudomonadati</taxon>
        <taxon>Planctomycetota</taxon>
        <taxon>Planctomycetia</taxon>
        <taxon>Isosphaerales</taxon>
        <taxon>Isosphaeraceae</taxon>
        <taxon>Singulisphaera</taxon>
    </lineage>
</organism>
<evidence type="ECO:0000313" key="6">
    <source>
        <dbReference type="EMBL" id="XBH07191.1"/>
    </source>
</evidence>
<protein>
    <submittedName>
        <fullName evidence="6">DNA mismatch repair protein MutS</fullName>
    </submittedName>
</protein>
<dbReference type="Pfam" id="PF00488">
    <property type="entry name" value="MutS_V"/>
    <property type="match status" value="1"/>
</dbReference>
<dbReference type="GO" id="GO:0006298">
    <property type="term" value="P:mismatch repair"/>
    <property type="evidence" value="ECO:0007669"/>
    <property type="project" value="InterPro"/>
</dbReference>
<feature type="transmembrane region" description="Helical" evidence="4">
    <location>
        <begin position="42"/>
        <end position="58"/>
    </location>
</feature>
<evidence type="ECO:0000256" key="3">
    <source>
        <dbReference type="ARBA" id="ARBA00023125"/>
    </source>
</evidence>
<keyword evidence="4" id="KW-1133">Transmembrane helix</keyword>
<dbReference type="GO" id="GO:0030983">
    <property type="term" value="F:mismatched DNA binding"/>
    <property type="evidence" value="ECO:0007669"/>
    <property type="project" value="InterPro"/>
</dbReference>
<proteinExistence type="predicted"/>
<gene>
    <name evidence="6" type="ORF">V5E97_14445</name>
</gene>
<evidence type="ECO:0000259" key="5">
    <source>
        <dbReference type="SMART" id="SM00534"/>
    </source>
</evidence>
<keyword evidence="2" id="KW-0067">ATP-binding</keyword>
<dbReference type="GO" id="GO:0005829">
    <property type="term" value="C:cytosol"/>
    <property type="evidence" value="ECO:0007669"/>
    <property type="project" value="TreeGrafter"/>
</dbReference>
<reference evidence="6" key="1">
    <citation type="submission" date="2024-05" db="EMBL/GenBank/DDBJ databases">
        <title>Planctomycetes of the genus Singulisphaera possess chitinolytic capabilities.</title>
        <authorList>
            <person name="Ivanova A."/>
        </authorList>
    </citation>
    <scope>NUCLEOTIDE SEQUENCE</scope>
    <source>
        <strain evidence="6">Ch08T</strain>
    </source>
</reference>
<keyword evidence="4" id="KW-0812">Transmembrane</keyword>